<evidence type="ECO:0000313" key="2">
    <source>
        <dbReference type="Proteomes" id="UP000238937"/>
    </source>
</evidence>
<evidence type="ECO:0000313" key="1">
    <source>
        <dbReference type="EMBL" id="PSB54080.1"/>
    </source>
</evidence>
<gene>
    <name evidence="1" type="ORF">C7B77_19050</name>
</gene>
<name>A0A2T1GA57_9CYAN</name>
<accession>A0A2T1GA57</accession>
<sequence length="86" mass="9701">MWNCVPPITHYSLPITHYPLPITHYLLPIIHPSTHPPIHSSTHPPPSPIPSRASYKLLTVSRRAKISPINPSLAMIVGVCHRLTWF</sequence>
<comment type="caution">
    <text evidence="1">The sequence shown here is derived from an EMBL/GenBank/DDBJ whole genome shotgun (WGS) entry which is preliminary data.</text>
</comment>
<dbReference type="EMBL" id="PVWO01000284">
    <property type="protein sequence ID" value="PSB54080.1"/>
    <property type="molecule type" value="Genomic_DNA"/>
</dbReference>
<dbReference type="Proteomes" id="UP000238937">
    <property type="component" value="Unassembled WGS sequence"/>
</dbReference>
<reference evidence="1 2" key="1">
    <citation type="submission" date="2018-03" db="EMBL/GenBank/DDBJ databases">
        <title>The ancient ancestry and fast evolution of plastids.</title>
        <authorList>
            <person name="Moore K.R."/>
            <person name="Magnabosco C."/>
            <person name="Momper L."/>
            <person name="Gold D.A."/>
            <person name="Bosak T."/>
            <person name="Fournier G.P."/>
        </authorList>
    </citation>
    <scope>NUCLEOTIDE SEQUENCE [LARGE SCALE GENOMIC DNA]</scope>
    <source>
        <strain evidence="1 2">CCALA 037</strain>
    </source>
</reference>
<protein>
    <submittedName>
        <fullName evidence="1">Uncharacterized protein</fullName>
    </submittedName>
</protein>
<dbReference type="AlphaFoldDB" id="A0A2T1GA57"/>
<proteinExistence type="predicted"/>
<organism evidence="1 2">
    <name type="scientific">Chamaesiphon polymorphus CCALA 037</name>
    <dbReference type="NCBI Taxonomy" id="2107692"/>
    <lineage>
        <taxon>Bacteria</taxon>
        <taxon>Bacillati</taxon>
        <taxon>Cyanobacteriota</taxon>
        <taxon>Cyanophyceae</taxon>
        <taxon>Gomontiellales</taxon>
        <taxon>Chamaesiphonaceae</taxon>
        <taxon>Chamaesiphon</taxon>
    </lineage>
</organism>
<keyword evidence="2" id="KW-1185">Reference proteome</keyword>